<comment type="cofactor">
    <cofactor evidence="1 19">
        <name>pyridoxal 5'-phosphate</name>
        <dbReference type="ChEBI" id="CHEBI:597326"/>
    </cofactor>
</comment>
<evidence type="ECO:0000256" key="6">
    <source>
        <dbReference type="ARBA" id="ARBA00009320"/>
    </source>
</evidence>
<dbReference type="InterPro" id="IPR033939">
    <property type="entry name" value="BCAT_family"/>
</dbReference>
<dbReference type="AlphaFoldDB" id="A0A378Q469"/>
<comment type="catalytic activity">
    <reaction evidence="17">
        <text>4-amino-4-deoxychorismate = 4-aminobenzoate + pyruvate + H(+)</text>
        <dbReference type="Rhea" id="RHEA:16201"/>
        <dbReference type="ChEBI" id="CHEBI:15361"/>
        <dbReference type="ChEBI" id="CHEBI:15378"/>
        <dbReference type="ChEBI" id="CHEBI:17836"/>
        <dbReference type="ChEBI" id="CHEBI:58406"/>
        <dbReference type="EC" id="4.1.3.38"/>
    </reaction>
</comment>
<dbReference type="PANTHER" id="PTHR42743">
    <property type="entry name" value="AMINO-ACID AMINOTRANSFERASE"/>
    <property type="match status" value="1"/>
</dbReference>
<comment type="pathway">
    <text evidence="3 19">Amino-acid biosynthesis; L-isoleucine biosynthesis; L-isoleucine from 2-oxobutanoate: step 4/4.</text>
</comment>
<dbReference type="InterPro" id="IPR001544">
    <property type="entry name" value="Aminotrans_IV"/>
</dbReference>
<evidence type="ECO:0000256" key="10">
    <source>
        <dbReference type="ARBA" id="ARBA00022898"/>
    </source>
</evidence>
<comment type="catalytic activity">
    <reaction evidence="16 19">
        <text>L-leucine + 2-oxoglutarate = 4-methyl-2-oxopentanoate + L-glutamate</text>
        <dbReference type="Rhea" id="RHEA:18321"/>
        <dbReference type="ChEBI" id="CHEBI:16810"/>
        <dbReference type="ChEBI" id="CHEBI:17865"/>
        <dbReference type="ChEBI" id="CHEBI:29985"/>
        <dbReference type="ChEBI" id="CHEBI:57427"/>
        <dbReference type="EC" id="2.6.1.42"/>
    </reaction>
</comment>
<evidence type="ECO:0000256" key="5">
    <source>
        <dbReference type="ARBA" id="ARBA00005072"/>
    </source>
</evidence>
<dbReference type="InterPro" id="IPR036038">
    <property type="entry name" value="Aminotransferase-like"/>
</dbReference>
<sequence>MQLVPSMADRDGVIWKDGEMVDWRDAKIHVLTHTLHYGMGVFEGVRAYETHDGRTAIFRLDAHTERLLNSAKIFELDVPYDFATFNQAQKDVVRQNNLTSCYLRPLIWVGSEKLGISAKTNSIHAMVAAWHWGAYLGEEGMAKGIRVKTSSFTHHMPNVTMCKAKAVSNYPVSILANHEVTRNGYDEAILMDPQGYVCQGSGENLFLVKNGELHTPDLAGGALDGITRRTIIQLASDLGIKVHERRITRDEFYIADEIFMTGTAAEVTPIREYDDRVIGKGVRGELTTQLQSLFFDIVHGRNDKYAHWLTYVDE</sequence>
<evidence type="ECO:0000256" key="3">
    <source>
        <dbReference type="ARBA" id="ARBA00004824"/>
    </source>
</evidence>
<dbReference type="SUPFAM" id="SSF56752">
    <property type="entry name" value="D-aminoacid aminotransferase-like PLP-dependent enzymes"/>
    <property type="match status" value="1"/>
</dbReference>
<dbReference type="InterPro" id="IPR050571">
    <property type="entry name" value="Class-IV_PLP-Dep_Aminotrnsfr"/>
</dbReference>
<dbReference type="NCBIfam" id="NF005146">
    <property type="entry name" value="PRK06606.1"/>
    <property type="match status" value="1"/>
</dbReference>
<dbReference type="GO" id="GO:0005829">
    <property type="term" value="C:cytosol"/>
    <property type="evidence" value="ECO:0007669"/>
    <property type="project" value="TreeGrafter"/>
</dbReference>
<dbReference type="GO" id="GO:0052655">
    <property type="term" value="F:L-valine-2-oxoglutarate transaminase activity"/>
    <property type="evidence" value="ECO:0007669"/>
    <property type="project" value="RHEA"/>
</dbReference>
<evidence type="ECO:0000256" key="13">
    <source>
        <dbReference type="ARBA" id="ARBA00035633"/>
    </source>
</evidence>
<evidence type="ECO:0000256" key="8">
    <source>
        <dbReference type="ARBA" id="ARBA00022605"/>
    </source>
</evidence>
<keyword evidence="12 19" id="KW-0100">Branched-chain amino acid biosynthesis</keyword>
<keyword evidence="10 19" id="KW-0663">Pyridoxal phosphate</keyword>
<evidence type="ECO:0000256" key="18">
    <source>
        <dbReference type="ARBA" id="ARBA00054027"/>
    </source>
</evidence>
<evidence type="ECO:0000256" key="2">
    <source>
        <dbReference type="ARBA" id="ARBA00003109"/>
    </source>
</evidence>
<dbReference type="InterPro" id="IPR005785">
    <property type="entry name" value="B_amino_transI"/>
</dbReference>
<evidence type="ECO:0000256" key="16">
    <source>
        <dbReference type="ARBA" id="ARBA00049229"/>
    </source>
</evidence>
<dbReference type="UniPathway" id="UPA00048">
    <property type="reaction ID" value="UER00073"/>
</dbReference>
<comment type="pathway">
    <text evidence="5 19">Amino-acid biosynthesis; L-leucine biosynthesis; L-leucine from 3-methyl-2-oxobutanoate: step 4/4.</text>
</comment>
<dbReference type="GO" id="GO:0009099">
    <property type="term" value="P:L-valine biosynthetic process"/>
    <property type="evidence" value="ECO:0007669"/>
    <property type="project" value="UniProtKB-UniPathway"/>
</dbReference>
<dbReference type="GO" id="GO:0009098">
    <property type="term" value="P:L-leucine biosynthetic process"/>
    <property type="evidence" value="ECO:0007669"/>
    <property type="project" value="UniProtKB-UniPathway"/>
</dbReference>
<comment type="catalytic activity">
    <reaction evidence="15 19">
        <text>L-isoleucine + 2-oxoglutarate = (S)-3-methyl-2-oxopentanoate + L-glutamate</text>
        <dbReference type="Rhea" id="RHEA:24801"/>
        <dbReference type="ChEBI" id="CHEBI:16810"/>
        <dbReference type="ChEBI" id="CHEBI:29985"/>
        <dbReference type="ChEBI" id="CHEBI:35146"/>
        <dbReference type="ChEBI" id="CHEBI:58045"/>
        <dbReference type="EC" id="2.6.1.42"/>
    </reaction>
</comment>
<name>A0A378Q469_9GAMM</name>
<dbReference type="FunFam" id="3.20.10.10:FF:000002">
    <property type="entry name" value="D-alanine aminotransferase"/>
    <property type="match status" value="1"/>
</dbReference>
<dbReference type="GO" id="GO:0052656">
    <property type="term" value="F:L-isoleucine-2-oxoglutarate transaminase activity"/>
    <property type="evidence" value="ECO:0007669"/>
    <property type="project" value="RHEA"/>
</dbReference>
<evidence type="ECO:0000256" key="17">
    <source>
        <dbReference type="ARBA" id="ARBA00049529"/>
    </source>
</evidence>
<comment type="pathway">
    <text evidence="13">Cofactor biosynthesis; tetrahydrofolate biosynthesis; 4-aminobenzoate from chorismate: step 2/2.</text>
</comment>
<dbReference type="EMBL" id="UGQA01000001">
    <property type="protein sequence ID" value="STY95482.1"/>
    <property type="molecule type" value="Genomic_DNA"/>
</dbReference>
<dbReference type="GO" id="GO:0052654">
    <property type="term" value="F:L-leucine-2-oxoglutarate transaminase activity"/>
    <property type="evidence" value="ECO:0007669"/>
    <property type="project" value="RHEA"/>
</dbReference>
<dbReference type="UniPathway" id="UPA00049">
    <property type="reaction ID" value="UER00062"/>
</dbReference>
<dbReference type="EC" id="2.6.1.42" evidence="19"/>
<comment type="function">
    <text evidence="2 19">Acts on leucine, isoleucine and valine.</text>
</comment>
<keyword evidence="9 19" id="KW-0808">Transferase</keyword>
<comment type="pathway">
    <text evidence="4 19">Amino-acid biosynthesis; L-valine biosynthesis; L-valine from pyruvate: step 4/4.</text>
</comment>
<evidence type="ECO:0000256" key="9">
    <source>
        <dbReference type="ARBA" id="ARBA00022679"/>
    </source>
</evidence>
<reference evidence="20 21" key="1">
    <citation type="submission" date="2018-06" db="EMBL/GenBank/DDBJ databases">
        <authorList>
            <consortium name="Pathogen Informatics"/>
            <person name="Doyle S."/>
        </authorList>
    </citation>
    <scope>NUCLEOTIDE SEQUENCE [LARGE SCALE GENOMIC DNA]</scope>
    <source>
        <strain evidence="20 21">NCTC11091</strain>
    </source>
</reference>
<keyword evidence="11" id="KW-0289">Folate biosynthesis</keyword>
<dbReference type="Gene3D" id="3.20.10.10">
    <property type="entry name" value="D-amino Acid Aminotransferase, subunit A, domain 2"/>
    <property type="match status" value="1"/>
</dbReference>
<evidence type="ECO:0000256" key="4">
    <source>
        <dbReference type="ARBA" id="ARBA00004931"/>
    </source>
</evidence>
<protein>
    <recommendedName>
        <fullName evidence="19">Branched-chain-amino-acid aminotransferase</fullName>
        <shortName evidence="19">BCAT</shortName>
        <ecNumber evidence="19">2.6.1.42</ecNumber>
    </recommendedName>
</protein>
<dbReference type="GO" id="GO:0009097">
    <property type="term" value="P:isoleucine biosynthetic process"/>
    <property type="evidence" value="ECO:0007669"/>
    <property type="project" value="UniProtKB-UniPathway"/>
</dbReference>
<dbReference type="PANTHER" id="PTHR42743:SF11">
    <property type="entry name" value="AMINODEOXYCHORISMATE LYASE"/>
    <property type="match status" value="1"/>
</dbReference>
<evidence type="ECO:0000313" key="21">
    <source>
        <dbReference type="Proteomes" id="UP000255193"/>
    </source>
</evidence>
<comment type="catalytic activity">
    <reaction evidence="14 19">
        <text>L-valine + 2-oxoglutarate = 3-methyl-2-oxobutanoate + L-glutamate</text>
        <dbReference type="Rhea" id="RHEA:24813"/>
        <dbReference type="ChEBI" id="CHEBI:11851"/>
        <dbReference type="ChEBI" id="CHEBI:16810"/>
        <dbReference type="ChEBI" id="CHEBI:29985"/>
        <dbReference type="ChEBI" id="CHEBI:57762"/>
        <dbReference type="EC" id="2.6.1.42"/>
    </reaction>
</comment>
<dbReference type="InterPro" id="IPR043131">
    <property type="entry name" value="BCAT-like_N"/>
</dbReference>
<dbReference type="GO" id="GO:0046656">
    <property type="term" value="P:folic acid biosynthetic process"/>
    <property type="evidence" value="ECO:0007669"/>
    <property type="project" value="UniProtKB-KW"/>
</dbReference>
<dbReference type="Pfam" id="PF01063">
    <property type="entry name" value="Aminotran_4"/>
    <property type="match status" value="1"/>
</dbReference>
<proteinExistence type="inferred from homology"/>
<evidence type="ECO:0000256" key="15">
    <source>
        <dbReference type="ARBA" id="ARBA00048798"/>
    </source>
</evidence>
<evidence type="ECO:0000256" key="11">
    <source>
        <dbReference type="ARBA" id="ARBA00022909"/>
    </source>
</evidence>
<dbReference type="UniPathway" id="UPA00047">
    <property type="reaction ID" value="UER00058"/>
</dbReference>
<dbReference type="GO" id="GO:0008696">
    <property type="term" value="F:4-amino-4-deoxychorismate lyase activity"/>
    <property type="evidence" value="ECO:0007669"/>
    <property type="project" value="UniProtKB-EC"/>
</dbReference>
<evidence type="ECO:0000256" key="12">
    <source>
        <dbReference type="ARBA" id="ARBA00023304"/>
    </source>
</evidence>
<dbReference type="Gene3D" id="3.30.470.10">
    <property type="match status" value="1"/>
</dbReference>
<dbReference type="GO" id="GO:0006532">
    <property type="term" value="P:aspartate biosynthetic process"/>
    <property type="evidence" value="ECO:0007669"/>
    <property type="project" value="TreeGrafter"/>
</dbReference>
<dbReference type="InterPro" id="IPR043132">
    <property type="entry name" value="BCAT-like_C"/>
</dbReference>
<evidence type="ECO:0000256" key="7">
    <source>
        <dbReference type="ARBA" id="ARBA00022576"/>
    </source>
</evidence>
<accession>A0A378Q469</accession>
<keyword evidence="8 19" id="KW-0028">Amino-acid biosynthesis</keyword>
<comment type="similarity">
    <text evidence="6 19">Belongs to the class-IV pyridoxal-phosphate-dependent aminotransferase family.</text>
</comment>
<gene>
    <name evidence="19 20" type="primary">ilvE</name>
    <name evidence="20" type="ORF">NCTC11091_01276</name>
</gene>
<dbReference type="Proteomes" id="UP000255193">
    <property type="component" value="Unassembled WGS sequence"/>
</dbReference>
<evidence type="ECO:0000256" key="14">
    <source>
        <dbReference type="ARBA" id="ARBA00048212"/>
    </source>
</evidence>
<evidence type="ECO:0000256" key="1">
    <source>
        <dbReference type="ARBA" id="ARBA00001933"/>
    </source>
</evidence>
<comment type="function">
    <text evidence="18">Involved in the biosynthesis of p-aminobenzoate (PABA), a precursor of tetrahydrofolate. Converts 4-amino-4-deoxychorismate into 4-aminobenzoate (PABA) and pyruvate.</text>
</comment>
<organism evidence="20 21">
    <name type="scientific">Faucicola atlantae</name>
    <dbReference type="NCBI Taxonomy" id="34059"/>
    <lineage>
        <taxon>Bacteria</taxon>
        <taxon>Pseudomonadati</taxon>
        <taxon>Pseudomonadota</taxon>
        <taxon>Gammaproteobacteria</taxon>
        <taxon>Moraxellales</taxon>
        <taxon>Moraxellaceae</taxon>
        <taxon>Faucicola</taxon>
    </lineage>
</organism>
<evidence type="ECO:0000256" key="19">
    <source>
        <dbReference type="RuleBase" id="RU364094"/>
    </source>
</evidence>
<evidence type="ECO:0000313" key="20">
    <source>
        <dbReference type="EMBL" id="STY95482.1"/>
    </source>
</evidence>
<keyword evidence="7 19" id="KW-0032">Aminotransferase</keyword>
<dbReference type="CDD" id="cd01557">
    <property type="entry name" value="BCAT_beta_family"/>
    <property type="match status" value="1"/>
</dbReference>
<dbReference type="NCBIfam" id="TIGR01122">
    <property type="entry name" value="ilvE_I"/>
    <property type="match status" value="1"/>
</dbReference>